<gene>
    <name evidence="1" type="ORF">A4X20_06370</name>
</gene>
<accession>A0A178LS46</accession>
<dbReference type="SUPFAM" id="SSF109854">
    <property type="entry name" value="DinB/YfiT-like putative metalloenzymes"/>
    <property type="match status" value="1"/>
</dbReference>
<dbReference type="RefSeq" id="WP_064283013.1">
    <property type="nucleotide sequence ID" value="NZ_LWCS01000032.1"/>
</dbReference>
<evidence type="ECO:0008006" key="3">
    <source>
        <dbReference type="Google" id="ProtNLM"/>
    </source>
</evidence>
<dbReference type="Proteomes" id="UP000078396">
    <property type="component" value="Unassembled WGS sequence"/>
</dbReference>
<dbReference type="Pfam" id="PF04978">
    <property type="entry name" value="MST"/>
    <property type="match status" value="1"/>
</dbReference>
<comment type="caution">
    <text evidence="1">The sequence shown here is derived from an EMBL/GenBank/DDBJ whole genome shotgun (WGS) entry which is preliminary data.</text>
</comment>
<proteinExistence type="predicted"/>
<reference evidence="1 2" key="1">
    <citation type="submission" date="2016-04" db="EMBL/GenBank/DDBJ databases">
        <title>Draft Genome Sequences of Staphylococcus capitis Strain H36, S. capitis Strain H65, S. cohnii Strain H62, S. hominis Strain H69, Mycobacterium iranicum Strain H39, Plantibacter sp. Strain H53, Pseudomonas oryzihabitans Strain H72, and Microbacterium sp. Strain H83, isolated from residential settings.</title>
        <authorList>
            <person name="Lymperopoulou D."/>
            <person name="Adams R.I."/>
            <person name="Lindow S."/>
            <person name="Coil D.A."/>
            <person name="Jospin G."/>
            <person name="Eisen J.A."/>
        </authorList>
    </citation>
    <scope>NUCLEOTIDE SEQUENCE [LARGE SCALE GENOMIC DNA]</scope>
    <source>
        <strain evidence="1 2">H39</strain>
    </source>
</reference>
<dbReference type="InterPro" id="IPR034660">
    <property type="entry name" value="DinB/YfiT-like"/>
</dbReference>
<evidence type="ECO:0000313" key="2">
    <source>
        <dbReference type="Proteomes" id="UP000078396"/>
    </source>
</evidence>
<protein>
    <recommendedName>
        <fullName evidence="3">Mini-circle protein</fullName>
    </recommendedName>
</protein>
<dbReference type="Gene3D" id="1.20.120.450">
    <property type="entry name" value="dinb family like domain"/>
    <property type="match status" value="1"/>
</dbReference>
<dbReference type="OrthoDB" id="4548523at2"/>
<dbReference type="InterPro" id="IPR007061">
    <property type="entry name" value="MST-like"/>
</dbReference>
<sequence length="149" mass="15826">MNPELAAMAATLAELRSSFLRKTAGIEDSDARRSTVPSGTNLAGLLQHLTFVESHWFEHVVAGKPPSRGQRSMQVPTGVSLRALRADYKAACAASDSIISAVADPAAVVAKAGKITHLRGVMLVVITETARHCGHADILREQTDGRTGR</sequence>
<dbReference type="AlphaFoldDB" id="A0A178LS46"/>
<evidence type="ECO:0000313" key="1">
    <source>
        <dbReference type="EMBL" id="OAN36809.1"/>
    </source>
</evidence>
<organism evidence="1 2">
    <name type="scientific">Mycolicibacterium iranicum</name>
    <name type="common">Mycobacterium iranicum</name>
    <dbReference type="NCBI Taxonomy" id="912594"/>
    <lineage>
        <taxon>Bacteria</taxon>
        <taxon>Bacillati</taxon>
        <taxon>Actinomycetota</taxon>
        <taxon>Actinomycetes</taxon>
        <taxon>Mycobacteriales</taxon>
        <taxon>Mycobacteriaceae</taxon>
        <taxon>Mycolicibacterium</taxon>
    </lineage>
</organism>
<name>A0A178LS46_MYCIR</name>
<dbReference type="EMBL" id="LWCS01000032">
    <property type="protein sequence ID" value="OAN36809.1"/>
    <property type="molecule type" value="Genomic_DNA"/>
</dbReference>